<comment type="caution">
    <text evidence="2">The sequence shown here is derived from an EMBL/GenBank/DDBJ whole genome shotgun (WGS) entry which is preliminary data.</text>
</comment>
<reference evidence="2 3" key="1">
    <citation type="submission" date="2019-01" db="EMBL/GenBank/DDBJ databases">
        <title>Draft genome sequence of Dictyobacter sp. Uno17.</title>
        <authorList>
            <person name="Wang C.M."/>
            <person name="Zheng Y."/>
            <person name="Sakai Y."/>
            <person name="Abe K."/>
            <person name="Yokota A."/>
            <person name="Yabe S."/>
        </authorList>
    </citation>
    <scope>NUCLEOTIDE SEQUENCE [LARGE SCALE GENOMIC DNA]</scope>
    <source>
        <strain evidence="2 3">Uno17</strain>
    </source>
</reference>
<keyword evidence="1" id="KW-0472">Membrane</keyword>
<protein>
    <submittedName>
        <fullName evidence="2">Uncharacterized protein</fullName>
    </submittedName>
</protein>
<dbReference type="OrthoDB" id="171881at2"/>
<dbReference type="EMBL" id="BIXY01000008">
    <property type="protein sequence ID" value="GCF07253.1"/>
    <property type="molecule type" value="Genomic_DNA"/>
</dbReference>
<keyword evidence="1" id="KW-1133">Transmembrane helix</keyword>
<sequence>MNFGSLAIKTLVVIILLFLLSLAGAITFPNLVAATNNAGAGLTGLLLLIAAILVLAVIGSLLGRGIRSLKKPFEVLLLSFVGAFFMGAALALFEVLRVPNAIIVNLNWLGAFWYSPLLALLFIGTPLMLIFLVAD</sequence>
<gene>
    <name evidence="2" type="ORF">KDI_08170</name>
</gene>
<proteinExistence type="predicted"/>
<evidence type="ECO:0000313" key="2">
    <source>
        <dbReference type="EMBL" id="GCF07253.1"/>
    </source>
</evidence>
<feature type="transmembrane region" description="Helical" evidence="1">
    <location>
        <begin position="75"/>
        <end position="93"/>
    </location>
</feature>
<keyword evidence="3" id="KW-1185">Reference proteome</keyword>
<accession>A0A5A5T886</accession>
<feature type="transmembrane region" description="Helical" evidence="1">
    <location>
        <begin position="113"/>
        <end position="134"/>
    </location>
</feature>
<dbReference type="RefSeq" id="WP_149400288.1">
    <property type="nucleotide sequence ID" value="NZ_BIXY01000008.1"/>
</dbReference>
<dbReference type="AlphaFoldDB" id="A0A5A5T886"/>
<evidence type="ECO:0000313" key="3">
    <source>
        <dbReference type="Proteomes" id="UP000322530"/>
    </source>
</evidence>
<keyword evidence="1" id="KW-0812">Transmembrane</keyword>
<dbReference type="Proteomes" id="UP000322530">
    <property type="component" value="Unassembled WGS sequence"/>
</dbReference>
<evidence type="ECO:0000256" key="1">
    <source>
        <dbReference type="SAM" id="Phobius"/>
    </source>
</evidence>
<organism evidence="2 3">
    <name type="scientific">Dictyobacter arantiisoli</name>
    <dbReference type="NCBI Taxonomy" id="2014874"/>
    <lineage>
        <taxon>Bacteria</taxon>
        <taxon>Bacillati</taxon>
        <taxon>Chloroflexota</taxon>
        <taxon>Ktedonobacteria</taxon>
        <taxon>Ktedonobacterales</taxon>
        <taxon>Dictyobacteraceae</taxon>
        <taxon>Dictyobacter</taxon>
    </lineage>
</organism>
<name>A0A5A5T886_9CHLR</name>
<feature type="transmembrane region" description="Helical" evidence="1">
    <location>
        <begin position="41"/>
        <end position="63"/>
    </location>
</feature>